<dbReference type="HOGENOM" id="CLU_660401_0_0_5"/>
<dbReference type="OrthoDB" id="9761531at2"/>
<dbReference type="PATRIC" id="fig|1123269.5.peg.3560"/>
<evidence type="ECO:0000259" key="2">
    <source>
        <dbReference type="Pfam" id="PF00753"/>
    </source>
</evidence>
<dbReference type="InterPro" id="IPR052159">
    <property type="entry name" value="Competence_DNA_uptake"/>
</dbReference>
<dbReference type="RefSeq" id="WP_084717876.1">
    <property type="nucleotide sequence ID" value="NZ_CP006644.1"/>
</dbReference>
<dbReference type="eggNOG" id="COG2333">
    <property type="taxonomic scope" value="Bacteria"/>
</dbReference>
<feature type="domain" description="Metallo-beta-lactamase" evidence="2">
    <location>
        <begin position="61"/>
        <end position="142"/>
    </location>
</feature>
<dbReference type="Pfam" id="PF00753">
    <property type="entry name" value="Lactamase_B"/>
    <property type="match status" value="1"/>
</dbReference>
<organism evidence="3 4">
    <name type="scientific">Sphingomonas sanxanigenens DSM 19645 = NX02</name>
    <dbReference type="NCBI Taxonomy" id="1123269"/>
    <lineage>
        <taxon>Bacteria</taxon>
        <taxon>Pseudomonadati</taxon>
        <taxon>Pseudomonadota</taxon>
        <taxon>Alphaproteobacteria</taxon>
        <taxon>Sphingomonadales</taxon>
        <taxon>Sphingomonadaceae</taxon>
        <taxon>Sphingomonas</taxon>
    </lineage>
</organism>
<evidence type="ECO:0000313" key="4">
    <source>
        <dbReference type="Proteomes" id="UP000018851"/>
    </source>
</evidence>
<protein>
    <recommendedName>
        <fullName evidence="2">Metallo-beta-lactamase domain-containing protein</fullName>
    </recommendedName>
</protein>
<dbReference type="Proteomes" id="UP000018851">
    <property type="component" value="Chromosome"/>
</dbReference>
<evidence type="ECO:0000256" key="1">
    <source>
        <dbReference type="SAM" id="SignalP"/>
    </source>
</evidence>
<dbReference type="STRING" id="1123269.NX02_18195"/>
<name>W0AG94_9SPHN</name>
<dbReference type="KEGG" id="ssan:NX02_18195"/>
<feature type="signal peptide" evidence="1">
    <location>
        <begin position="1"/>
        <end position="24"/>
    </location>
</feature>
<dbReference type="EMBL" id="CP006644">
    <property type="protein sequence ID" value="AHE55308.1"/>
    <property type="molecule type" value="Genomic_DNA"/>
</dbReference>
<keyword evidence="1" id="KW-0732">Signal</keyword>
<dbReference type="InterPro" id="IPR036866">
    <property type="entry name" value="RibonucZ/Hydroxyglut_hydro"/>
</dbReference>
<dbReference type="PANTHER" id="PTHR30619">
    <property type="entry name" value="DNA INTERNALIZATION/COMPETENCE PROTEIN COMEC/REC2"/>
    <property type="match status" value="1"/>
</dbReference>
<evidence type="ECO:0000313" key="3">
    <source>
        <dbReference type="EMBL" id="AHE55308.1"/>
    </source>
</evidence>
<sequence>MRRTFAILASACAAALALMPAGPARPQAGAEPLPPPRAPPLSEALPRWSPGELDIHHISTGRGNAAYLILPDGTTLLIDAGAGSDFSRLRPLIPFDARPDASRTPATWIADYIRQFAPPGRAPAIDYALISHFHSDHYGAVTAASPLSANGAYRLSGITEVAELLPVRTLLDRAAPDYMAPIDLRRCRESKDNPTFANYLAFVDHRRARGEAVAGLTPGKLDQIALVHAPARYPRFHIRNIAASGRLWTGHGDGVTDYIPYGDIKDCGFDENPFSNVIRLSYGKFDYYSGGDIPGVPAYDQPFWRDVETPVSAVVGPVDVMTLDHHGNRDAINGNLLRNLRPRVIVQQNWLSPQPSEEVVWRMASQGYYPGPRDVFSTGMRPETRASIGQLMDSIYKSFEGHVVIRVAPGGDSYMVFILNDKDARRPLIARFGPYMAD</sequence>
<dbReference type="Gene3D" id="3.60.15.10">
    <property type="entry name" value="Ribonuclease Z/Hydroxyacylglutathione hydrolase-like"/>
    <property type="match status" value="1"/>
</dbReference>
<accession>W0AG94</accession>
<gene>
    <name evidence="3" type="ORF">NX02_18195</name>
</gene>
<keyword evidence="4" id="KW-1185">Reference proteome</keyword>
<proteinExistence type="predicted"/>
<dbReference type="InterPro" id="IPR001279">
    <property type="entry name" value="Metallo-B-lactamas"/>
</dbReference>
<dbReference type="AlphaFoldDB" id="W0AG94"/>
<dbReference type="PANTHER" id="PTHR30619:SF1">
    <property type="entry name" value="RECOMBINATION PROTEIN 2"/>
    <property type="match status" value="1"/>
</dbReference>
<reference evidence="3 4" key="1">
    <citation type="submission" date="2013-07" db="EMBL/GenBank/DDBJ databases">
        <title>Completed genome of Sphingomonas sanxanigenens NX02.</title>
        <authorList>
            <person name="Ma T."/>
            <person name="Huang H."/>
            <person name="Wu M."/>
            <person name="Li X."/>
            <person name="Li G."/>
        </authorList>
    </citation>
    <scope>NUCLEOTIDE SEQUENCE [LARGE SCALE GENOMIC DNA]</scope>
    <source>
        <strain evidence="3 4">NX02</strain>
    </source>
</reference>
<feature type="chain" id="PRO_5004785568" description="Metallo-beta-lactamase domain-containing protein" evidence="1">
    <location>
        <begin position="25"/>
        <end position="438"/>
    </location>
</feature>
<dbReference type="SUPFAM" id="SSF56281">
    <property type="entry name" value="Metallo-hydrolase/oxidoreductase"/>
    <property type="match status" value="1"/>
</dbReference>